<dbReference type="GO" id="GO:0006813">
    <property type="term" value="P:potassium ion transport"/>
    <property type="evidence" value="ECO:0007669"/>
    <property type="project" value="InterPro"/>
</dbReference>
<dbReference type="InterPro" id="IPR036291">
    <property type="entry name" value="NAD(P)-bd_dom_sf"/>
</dbReference>
<dbReference type="Proteomes" id="UP000199019">
    <property type="component" value="Unassembled WGS sequence"/>
</dbReference>
<proteinExistence type="predicted"/>
<keyword evidence="2" id="KW-0472">Membrane</keyword>
<dbReference type="InterPro" id="IPR013099">
    <property type="entry name" value="K_chnl_dom"/>
</dbReference>
<dbReference type="Gene3D" id="1.10.287.70">
    <property type="match status" value="1"/>
</dbReference>
<dbReference type="STRING" id="587636.SAMN05216199_3852"/>
<dbReference type="InterPro" id="IPR006037">
    <property type="entry name" value="RCK_C"/>
</dbReference>
<dbReference type="SUPFAM" id="SSF51735">
    <property type="entry name" value="NAD(P)-binding Rossmann-fold domains"/>
    <property type="match status" value="2"/>
</dbReference>
<feature type="transmembrane region" description="Helical" evidence="2">
    <location>
        <begin position="58"/>
        <end position="77"/>
    </location>
</feature>
<organism evidence="4 5">
    <name type="scientific">Pedococcus cremeus</name>
    <dbReference type="NCBI Taxonomy" id="587636"/>
    <lineage>
        <taxon>Bacteria</taxon>
        <taxon>Bacillati</taxon>
        <taxon>Actinomycetota</taxon>
        <taxon>Actinomycetes</taxon>
        <taxon>Micrococcales</taxon>
        <taxon>Intrasporangiaceae</taxon>
        <taxon>Pedococcus</taxon>
    </lineage>
</organism>
<evidence type="ECO:0000256" key="2">
    <source>
        <dbReference type="SAM" id="Phobius"/>
    </source>
</evidence>
<dbReference type="PANTHER" id="PTHR43833">
    <property type="entry name" value="POTASSIUM CHANNEL PROTEIN 2-RELATED-RELATED"/>
    <property type="match status" value="1"/>
</dbReference>
<accession>A0A1H9XJ40</accession>
<dbReference type="GO" id="GO:0008324">
    <property type="term" value="F:monoatomic cation transmembrane transporter activity"/>
    <property type="evidence" value="ECO:0007669"/>
    <property type="project" value="InterPro"/>
</dbReference>
<feature type="domain" description="RCK C-terminal" evidence="3">
    <location>
        <begin position="495"/>
        <end position="575"/>
    </location>
</feature>
<dbReference type="Gene3D" id="3.40.50.720">
    <property type="entry name" value="NAD(P)-binding Rossmann-like Domain"/>
    <property type="match status" value="2"/>
</dbReference>
<evidence type="ECO:0000259" key="3">
    <source>
        <dbReference type="PROSITE" id="PS51202"/>
    </source>
</evidence>
<reference evidence="5" key="1">
    <citation type="submission" date="2016-10" db="EMBL/GenBank/DDBJ databases">
        <authorList>
            <person name="Varghese N."/>
            <person name="Submissions S."/>
        </authorList>
    </citation>
    <scope>NUCLEOTIDE SEQUENCE [LARGE SCALE GENOMIC DNA]</scope>
    <source>
        <strain evidence="5">CGMCC 1.6963</strain>
    </source>
</reference>
<dbReference type="SUPFAM" id="SSF81324">
    <property type="entry name" value="Voltage-gated potassium channels"/>
    <property type="match status" value="1"/>
</dbReference>
<evidence type="ECO:0000313" key="4">
    <source>
        <dbReference type="EMBL" id="SES45827.1"/>
    </source>
</evidence>
<dbReference type="SUPFAM" id="SSF116726">
    <property type="entry name" value="TrkA C-terminal domain-like"/>
    <property type="match status" value="1"/>
</dbReference>
<keyword evidence="2" id="KW-1133">Transmembrane helix</keyword>
<evidence type="ECO:0000256" key="1">
    <source>
        <dbReference type="ARBA" id="ARBA00004651"/>
    </source>
</evidence>
<dbReference type="Pfam" id="PF07885">
    <property type="entry name" value="Ion_trans_2"/>
    <property type="match status" value="1"/>
</dbReference>
<keyword evidence="5" id="KW-1185">Reference proteome</keyword>
<sequence>MGGPVASLLMFWTRIFGQPEPRRDTERPQRKTQIPRLPSVQAELASAGILLVLRRMRVPLITIIVIFAVSVLGLSLVPGKDASGTPAHLSLFESFYFMTYTATTIGFGEIPYPFTPLQRMWVTFAIFLSVIGWAYAIGTLLSLLQDKAFRRALTRRRFARKVHRIGAPFLLLVGYGHAAQMLARSLDDMGRRFVVVDHDDDRIAEIDLDTYRLETPVLHGDARETGELVLAGLGHMHCEGVVALTGDDDTNLDVTMTTALIRPDLPVIARADSRTVGERMRAFHPEQVINPIDRFGDHLRILLRSPAAYQLMIWLTSAPGTALPARQGPVPHGRWVVCGNGRRGRELTADLRAEGIDVTVVEGTSGEADRCDDVETDAVDAAHLETAAAVVAATDSDTTNLWLLEHAHRVNEDAYLVAMHNNVANASLYAAEGVDFGMAPAEVISHEVLARITSPVLMRFLPQVPHQGEEWAARTVERLVERCGTGTPYLWGISLTPEDAPALMPWLEHGEVHVGDLLRSPTDRDRPLDAVALTRLRDGHRIMTPDDDEVLQPGDQLLMAGRAGARHQLTDTMVDLPTATYVLEGRTIPAGWVWRRLSGGVAGRHTS</sequence>
<keyword evidence="2" id="KW-0812">Transmembrane</keyword>
<feature type="transmembrane region" description="Helical" evidence="2">
    <location>
        <begin position="165"/>
        <end position="183"/>
    </location>
</feature>
<dbReference type="InterPro" id="IPR050721">
    <property type="entry name" value="Trk_Ktr_HKT_K-transport"/>
</dbReference>
<feature type="transmembrane region" description="Helical" evidence="2">
    <location>
        <begin position="89"/>
        <end position="108"/>
    </location>
</feature>
<dbReference type="RefSeq" id="WP_091761759.1">
    <property type="nucleotide sequence ID" value="NZ_FOHB01000008.1"/>
</dbReference>
<comment type="subcellular location">
    <subcellularLocation>
        <location evidence="1">Cell membrane</location>
        <topology evidence="1">Multi-pass membrane protein</topology>
    </subcellularLocation>
</comment>
<dbReference type="OrthoDB" id="9781411at2"/>
<dbReference type="Pfam" id="PF02254">
    <property type="entry name" value="TrkA_N"/>
    <property type="match status" value="2"/>
</dbReference>
<name>A0A1H9XJ40_9MICO</name>
<dbReference type="InterPro" id="IPR036721">
    <property type="entry name" value="RCK_C_sf"/>
</dbReference>
<dbReference type="PROSITE" id="PS51202">
    <property type="entry name" value="RCK_C"/>
    <property type="match status" value="1"/>
</dbReference>
<dbReference type="GO" id="GO:0005886">
    <property type="term" value="C:plasma membrane"/>
    <property type="evidence" value="ECO:0007669"/>
    <property type="project" value="UniProtKB-SubCell"/>
</dbReference>
<dbReference type="PANTHER" id="PTHR43833:SF11">
    <property type="entry name" value="VOLTAGE-GATED POTASSIUM CHANNEL KCH"/>
    <property type="match status" value="1"/>
</dbReference>
<dbReference type="EMBL" id="FOHB01000008">
    <property type="protein sequence ID" value="SES45827.1"/>
    <property type="molecule type" value="Genomic_DNA"/>
</dbReference>
<dbReference type="AlphaFoldDB" id="A0A1H9XJ40"/>
<feature type="transmembrane region" description="Helical" evidence="2">
    <location>
        <begin position="120"/>
        <end position="144"/>
    </location>
</feature>
<dbReference type="InterPro" id="IPR003148">
    <property type="entry name" value="RCK_N"/>
</dbReference>
<gene>
    <name evidence="4" type="ORF">SAMN05216199_3852</name>
</gene>
<evidence type="ECO:0000313" key="5">
    <source>
        <dbReference type="Proteomes" id="UP000199019"/>
    </source>
</evidence>
<protein>
    <submittedName>
        <fullName evidence="4">Trk K+ transport system, NAD-binding component</fullName>
    </submittedName>
</protein>